<dbReference type="AlphaFoldDB" id="A0A919XZR4"/>
<proteinExistence type="predicted"/>
<dbReference type="Pfam" id="PF07833">
    <property type="entry name" value="Cu_amine_oxidN1"/>
    <property type="match status" value="1"/>
</dbReference>
<dbReference type="Proteomes" id="UP000678895">
    <property type="component" value="Unassembled WGS sequence"/>
</dbReference>
<feature type="chain" id="PRO_5036951665" description="Copper amine oxidase-like N-terminal domain-containing protein" evidence="1">
    <location>
        <begin position="26"/>
        <end position="296"/>
    </location>
</feature>
<evidence type="ECO:0000313" key="3">
    <source>
        <dbReference type="EMBL" id="GIO42276.1"/>
    </source>
</evidence>
<gene>
    <name evidence="3" type="ORF">J41TS4_20340</name>
</gene>
<feature type="signal peptide" evidence="1">
    <location>
        <begin position="1"/>
        <end position="25"/>
    </location>
</feature>
<organism evidence="3 4">
    <name type="scientific">Paenibacillus apis</name>
    <dbReference type="NCBI Taxonomy" id="1792174"/>
    <lineage>
        <taxon>Bacteria</taxon>
        <taxon>Bacillati</taxon>
        <taxon>Bacillota</taxon>
        <taxon>Bacilli</taxon>
        <taxon>Bacillales</taxon>
        <taxon>Paenibacillaceae</taxon>
        <taxon>Paenibacillus</taxon>
    </lineage>
</organism>
<dbReference type="EMBL" id="BORS01000006">
    <property type="protein sequence ID" value="GIO42276.1"/>
    <property type="molecule type" value="Genomic_DNA"/>
</dbReference>
<dbReference type="SUPFAM" id="SSF55383">
    <property type="entry name" value="Copper amine oxidase, domain N"/>
    <property type="match status" value="2"/>
</dbReference>
<feature type="domain" description="Copper amine oxidase-like N-terminal" evidence="2">
    <location>
        <begin position="32"/>
        <end position="146"/>
    </location>
</feature>
<dbReference type="Gene3D" id="3.30.457.10">
    <property type="entry name" value="Copper amine oxidase-like, N-terminal domain"/>
    <property type="match status" value="1"/>
</dbReference>
<dbReference type="RefSeq" id="WP_301626992.1">
    <property type="nucleotide sequence ID" value="NZ_BORS01000006.1"/>
</dbReference>
<keyword evidence="1" id="KW-0732">Signal</keyword>
<sequence length="296" mass="32300">MFKKLGLVLMSTVMLLGMALGSASAAQTVYVQVDGKNVTFPDAKPYVERNRVLIPVRFVSESLGAKVDYKKETIGNKVARTVYVTLGDKNISLEVNSNKVLVDGNIVTLDVPARVKQERVFVPLRFVSEALGATVEWKSSQSLVSIFTGKEVNEPDPVPSDGDSDNVYSKNFEWKAGYTELAKELFVDNTKVENGKLTFTLPKGATAQHYAADGTPTRLVPGKTYMYSIGKGNGFISFAKVYPGRDEQEGYVVNLDSSFNEYLQELFEGVNDAIVINSGNSSASPLTEVQQLAGKL</sequence>
<keyword evidence="4" id="KW-1185">Reference proteome</keyword>
<evidence type="ECO:0000259" key="2">
    <source>
        <dbReference type="Pfam" id="PF07833"/>
    </source>
</evidence>
<evidence type="ECO:0000256" key="1">
    <source>
        <dbReference type="SAM" id="SignalP"/>
    </source>
</evidence>
<comment type="caution">
    <text evidence="3">The sequence shown here is derived from an EMBL/GenBank/DDBJ whole genome shotgun (WGS) entry which is preliminary data.</text>
</comment>
<evidence type="ECO:0000313" key="4">
    <source>
        <dbReference type="Proteomes" id="UP000678895"/>
    </source>
</evidence>
<name>A0A919XZR4_9BACL</name>
<dbReference type="InterPro" id="IPR012854">
    <property type="entry name" value="Cu_amine_oxidase-like_N"/>
</dbReference>
<protein>
    <recommendedName>
        <fullName evidence="2">Copper amine oxidase-like N-terminal domain-containing protein</fullName>
    </recommendedName>
</protein>
<dbReference type="InterPro" id="IPR036582">
    <property type="entry name" value="Mao_N_sf"/>
</dbReference>
<accession>A0A919XZR4</accession>
<reference evidence="3" key="1">
    <citation type="submission" date="2021-03" db="EMBL/GenBank/DDBJ databases">
        <title>Antimicrobial resistance genes in bacteria isolated from Japanese honey, and their potential for conferring macrolide and lincosamide resistance in the American foulbrood pathogen Paenibacillus larvae.</title>
        <authorList>
            <person name="Okamoto M."/>
            <person name="Kumagai M."/>
            <person name="Kanamori H."/>
            <person name="Takamatsu D."/>
        </authorList>
    </citation>
    <scope>NUCLEOTIDE SEQUENCE</scope>
    <source>
        <strain evidence="3">J41TS4</strain>
    </source>
</reference>